<reference evidence="1 2" key="1">
    <citation type="submission" date="2018-05" db="EMBL/GenBank/DDBJ databases">
        <title>Genomic Encyclopedia of Type Strains, Phase IV (KMG-IV): sequencing the most valuable type-strain genomes for metagenomic binning, comparative biology and taxonomic classification.</title>
        <authorList>
            <person name="Goeker M."/>
        </authorList>
    </citation>
    <scope>NUCLEOTIDE SEQUENCE [LARGE SCALE GENOMIC DNA]</scope>
    <source>
        <strain evidence="1 2">DSM 16791</strain>
    </source>
</reference>
<dbReference type="EMBL" id="QGTR01000001">
    <property type="protein sequence ID" value="PWW03577.1"/>
    <property type="molecule type" value="Genomic_DNA"/>
</dbReference>
<accession>A0A317PRK1</accession>
<gene>
    <name evidence="1" type="ORF">DFR52_101258</name>
</gene>
<sequence length="33" mass="3557">MKREYLKPTLVKSAVTLQAVTAQVVISGPNENA</sequence>
<evidence type="ECO:0000313" key="1">
    <source>
        <dbReference type="EMBL" id="PWW03577.1"/>
    </source>
</evidence>
<keyword evidence="2" id="KW-1185">Reference proteome</keyword>
<name>A0A317PRK1_9HYPH</name>
<dbReference type="Proteomes" id="UP000246352">
    <property type="component" value="Unassembled WGS sequence"/>
</dbReference>
<protein>
    <submittedName>
        <fullName evidence="1">Uncharacterized protein</fullName>
    </submittedName>
</protein>
<dbReference type="AlphaFoldDB" id="A0A317PRK1"/>
<evidence type="ECO:0000313" key="2">
    <source>
        <dbReference type="Proteomes" id="UP000246352"/>
    </source>
</evidence>
<proteinExistence type="predicted"/>
<comment type="caution">
    <text evidence="1">The sequence shown here is derived from an EMBL/GenBank/DDBJ whole genome shotgun (WGS) entry which is preliminary data.</text>
</comment>
<organism evidence="1 2">
    <name type="scientific">Hoeflea marina</name>
    <dbReference type="NCBI Taxonomy" id="274592"/>
    <lineage>
        <taxon>Bacteria</taxon>
        <taxon>Pseudomonadati</taxon>
        <taxon>Pseudomonadota</taxon>
        <taxon>Alphaproteobacteria</taxon>
        <taxon>Hyphomicrobiales</taxon>
        <taxon>Rhizobiaceae</taxon>
        <taxon>Hoeflea</taxon>
    </lineage>
</organism>